<dbReference type="Gene3D" id="3.10.450.50">
    <property type="match status" value="1"/>
</dbReference>
<dbReference type="EMBL" id="JBHTIB010000012">
    <property type="protein sequence ID" value="MFD0835823.1"/>
    <property type="molecule type" value="Genomic_DNA"/>
</dbReference>
<evidence type="ECO:0000256" key="1">
    <source>
        <dbReference type="SAM" id="SignalP"/>
    </source>
</evidence>
<organism evidence="2 3">
    <name type="scientific">Mariniflexile aquimaris</name>
    <dbReference type="NCBI Taxonomy" id="881009"/>
    <lineage>
        <taxon>Bacteria</taxon>
        <taxon>Pseudomonadati</taxon>
        <taxon>Bacteroidota</taxon>
        <taxon>Flavobacteriia</taxon>
        <taxon>Flavobacteriales</taxon>
        <taxon>Flavobacteriaceae</taxon>
        <taxon>Mariniflexile</taxon>
    </lineage>
</organism>
<evidence type="ECO:0000313" key="3">
    <source>
        <dbReference type="Proteomes" id="UP001597011"/>
    </source>
</evidence>
<proteinExistence type="predicted"/>
<dbReference type="SUPFAM" id="SSF54427">
    <property type="entry name" value="NTF2-like"/>
    <property type="match status" value="1"/>
</dbReference>
<protein>
    <recommendedName>
        <fullName evidence="4">Nuclear transport factor 2 family protein</fullName>
    </recommendedName>
</protein>
<reference evidence="3" key="1">
    <citation type="journal article" date="2019" name="Int. J. Syst. Evol. Microbiol.">
        <title>The Global Catalogue of Microorganisms (GCM) 10K type strain sequencing project: providing services to taxonomists for standard genome sequencing and annotation.</title>
        <authorList>
            <consortium name="The Broad Institute Genomics Platform"/>
            <consortium name="The Broad Institute Genome Sequencing Center for Infectious Disease"/>
            <person name="Wu L."/>
            <person name="Ma J."/>
        </authorList>
    </citation>
    <scope>NUCLEOTIDE SEQUENCE [LARGE SCALE GENOMIC DNA]</scope>
    <source>
        <strain evidence="3">CCUG 60529</strain>
    </source>
</reference>
<feature type="signal peptide" evidence="1">
    <location>
        <begin position="1"/>
        <end position="20"/>
    </location>
</feature>
<evidence type="ECO:0000313" key="2">
    <source>
        <dbReference type="EMBL" id="MFD0835823.1"/>
    </source>
</evidence>
<sequence length="184" mass="21402">MLKKILPLVFVLLISSAVQSQGKKAPAAKAPEKDYTENVLTIDSIINSLYSSISGEKKEKRDWNLFKYLFYPDAKLIASGKNDEGKLQVRYMKPEDYIKSSGKWLVDNGFIEKEIHRKVDAFGTMAQVFSTYESYNSKKDESPFMRGINSIQLFNDGKRWWIVNVYWAHENRRNLIPIEYFPED</sequence>
<dbReference type="InterPro" id="IPR032710">
    <property type="entry name" value="NTF2-like_dom_sf"/>
</dbReference>
<gene>
    <name evidence="2" type="ORF">ACFQ0I_08620</name>
</gene>
<comment type="caution">
    <text evidence="2">The sequence shown here is derived from an EMBL/GenBank/DDBJ whole genome shotgun (WGS) entry which is preliminary data.</text>
</comment>
<dbReference type="RefSeq" id="WP_379941282.1">
    <property type="nucleotide sequence ID" value="NZ_JBHTIB010000012.1"/>
</dbReference>
<keyword evidence="1" id="KW-0732">Signal</keyword>
<name>A0ABW3BT12_9FLAO</name>
<feature type="chain" id="PRO_5047186876" description="Nuclear transport factor 2 family protein" evidence="1">
    <location>
        <begin position="21"/>
        <end position="184"/>
    </location>
</feature>
<evidence type="ECO:0008006" key="4">
    <source>
        <dbReference type="Google" id="ProtNLM"/>
    </source>
</evidence>
<keyword evidence="3" id="KW-1185">Reference proteome</keyword>
<accession>A0ABW3BT12</accession>
<dbReference type="Proteomes" id="UP001597011">
    <property type="component" value="Unassembled WGS sequence"/>
</dbReference>